<evidence type="ECO:0000256" key="4">
    <source>
        <dbReference type="ARBA" id="ARBA00022692"/>
    </source>
</evidence>
<dbReference type="PANTHER" id="PTHR32243:SF18">
    <property type="entry name" value="INNER MEMBRANE ABC TRANSPORTER PERMEASE PROTEIN YCJP"/>
    <property type="match status" value="1"/>
</dbReference>
<protein>
    <submittedName>
        <fullName evidence="9">Various polyols ABC transporter, permease component 2</fullName>
    </submittedName>
</protein>
<name>A0A6J4VUD6_9BACT</name>
<sequence>MFALGRPSRTAVVTTYAVGVVALLLFLFPIFWMVLTSVKTTAQAFTSDPVLVFQPTLDNYREVLFERGFSKYIGNSLVIGVIATLLTLVLAVTVAYPLARYDLRGGRQITSWILSLRIIPPIVSVVPLYIIFSNLNLVDQYPALIIMYTFMNLPLAVWMLRGFFADIPRELEEAALVDGSSPVGGFFRIVLPLVVPGLVATGMLSLIFCWNEFLFANVLTAARAKTAPVGLTEYATPTGVLWTQIMAAGTVVVLPVMVVGVFIQGFLVRGLAAGAVKG</sequence>
<dbReference type="CDD" id="cd06261">
    <property type="entry name" value="TM_PBP2"/>
    <property type="match status" value="1"/>
</dbReference>
<feature type="transmembrane region" description="Helical" evidence="7">
    <location>
        <begin position="144"/>
        <end position="164"/>
    </location>
</feature>
<dbReference type="Pfam" id="PF00528">
    <property type="entry name" value="BPD_transp_1"/>
    <property type="match status" value="1"/>
</dbReference>
<keyword evidence="5 7" id="KW-1133">Transmembrane helix</keyword>
<feature type="transmembrane region" description="Helical" evidence="7">
    <location>
        <begin position="111"/>
        <end position="132"/>
    </location>
</feature>
<dbReference type="PROSITE" id="PS50928">
    <property type="entry name" value="ABC_TM1"/>
    <property type="match status" value="1"/>
</dbReference>
<proteinExistence type="inferred from homology"/>
<dbReference type="GO" id="GO:0055085">
    <property type="term" value="P:transmembrane transport"/>
    <property type="evidence" value="ECO:0007669"/>
    <property type="project" value="InterPro"/>
</dbReference>
<evidence type="ECO:0000256" key="2">
    <source>
        <dbReference type="ARBA" id="ARBA00022448"/>
    </source>
</evidence>
<dbReference type="GO" id="GO:0005886">
    <property type="term" value="C:plasma membrane"/>
    <property type="evidence" value="ECO:0007669"/>
    <property type="project" value="UniProtKB-SubCell"/>
</dbReference>
<dbReference type="AlphaFoldDB" id="A0A6J4VUD6"/>
<keyword evidence="3" id="KW-1003">Cell membrane</keyword>
<keyword evidence="4 7" id="KW-0812">Transmembrane</keyword>
<dbReference type="InterPro" id="IPR000515">
    <property type="entry name" value="MetI-like"/>
</dbReference>
<comment type="similarity">
    <text evidence="7">Belongs to the binding-protein-dependent transport system permease family.</text>
</comment>
<dbReference type="EMBL" id="CADCWF010000361">
    <property type="protein sequence ID" value="CAA9583194.1"/>
    <property type="molecule type" value="Genomic_DNA"/>
</dbReference>
<dbReference type="SUPFAM" id="SSF161098">
    <property type="entry name" value="MetI-like"/>
    <property type="match status" value="1"/>
</dbReference>
<feature type="transmembrane region" description="Helical" evidence="7">
    <location>
        <begin position="241"/>
        <end position="263"/>
    </location>
</feature>
<keyword evidence="6 7" id="KW-0472">Membrane</keyword>
<dbReference type="InterPro" id="IPR035906">
    <property type="entry name" value="MetI-like_sf"/>
</dbReference>
<feature type="transmembrane region" description="Helical" evidence="7">
    <location>
        <begin position="77"/>
        <end position="99"/>
    </location>
</feature>
<evidence type="ECO:0000256" key="7">
    <source>
        <dbReference type="RuleBase" id="RU363032"/>
    </source>
</evidence>
<dbReference type="PANTHER" id="PTHR32243">
    <property type="entry name" value="MALTOSE TRANSPORT SYSTEM PERMEASE-RELATED"/>
    <property type="match status" value="1"/>
</dbReference>
<evidence type="ECO:0000259" key="8">
    <source>
        <dbReference type="PROSITE" id="PS50928"/>
    </source>
</evidence>
<dbReference type="InterPro" id="IPR050901">
    <property type="entry name" value="BP-dep_ABC_trans_perm"/>
</dbReference>
<feature type="transmembrane region" description="Helical" evidence="7">
    <location>
        <begin position="185"/>
        <end position="208"/>
    </location>
</feature>
<comment type="subcellular location">
    <subcellularLocation>
        <location evidence="1 7">Cell membrane</location>
        <topology evidence="1 7">Multi-pass membrane protein</topology>
    </subcellularLocation>
</comment>
<feature type="domain" description="ABC transmembrane type-1" evidence="8">
    <location>
        <begin position="73"/>
        <end position="263"/>
    </location>
</feature>
<accession>A0A6J4VUD6</accession>
<evidence type="ECO:0000256" key="1">
    <source>
        <dbReference type="ARBA" id="ARBA00004651"/>
    </source>
</evidence>
<evidence type="ECO:0000256" key="5">
    <source>
        <dbReference type="ARBA" id="ARBA00022989"/>
    </source>
</evidence>
<feature type="transmembrane region" description="Helical" evidence="7">
    <location>
        <begin position="12"/>
        <end position="35"/>
    </location>
</feature>
<gene>
    <name evidence="9" type="ORF">AVDCRST_MAG59-5084</name>
</gene>
<dbReference type="Gene3D" id="1.10.3720.10">
    <property type="entry name" value="MetI-like"/>
    <property type="match status" value="1"/>
</dbReference>
<evidence type="ECO:0000313" key="9">
    <source>
        <dbReference type="EMBL" id="CAA9583194.1"/>
    </source>
</evidence>
<evidence type="ECO:0000256" key="6">
    <source>
        <dbReference type="ARBA" id="ARBA00023136"/>
    </source>
</evidence>
<keyword evidence="2 7" id="KW-0813">Transport</keyword>
<evidence type="ECO:0000256" key="3">
    <source>
        <dbReference type="ARBA" id="ARBA00022475"/>
    </source>
</evidence>
<reference evidence="9" key="1">
    <citation type="submission" date="2020-02" db="EMBL/GenBank/DDBJ databases">
        <authorList>
            <person name="Meier V. D."/>
        </authorList>
    </citation>
    <scope>NUCLEOTIDE SEQUENCE</scope>
    <source>
        <strain evidence="9">AVDCRST_MAG59</strain>
    </source>
</reference>
<organism evidence="9">
    <name type="scientific">uncultured Thermomicrobiales bacterium</name>
    <dbReference type="NCBI Taxonomy" id="1645740"/>
    <lineage>
        <taxon>Bacteria</taxon>
        <taxon>Pseudomonadati</taxon>
        <taxon>Thermomicrobiota</taxon>
        <taxon>Thermomicrobia</taxon>
        <taxon>Thermomicrobiales</taxon>
        <taxon>environmental samples</taxon>
    </lineage>
</organism>